<evidence type="ECO:0000256" key="8">
    <source>
        <dbReference type="ARBA" id="ARBA00022989"/>
    </source>
</evidence>
<evidence type="ECO:0000256" key="2">
    <source>
        <dbReference type="ARBA" id="ARBA00009726"/>
    </source>
</evidence>
<organism evidence="14 15">
    <name type="scientific">Allacma fusca</name>
    <dbReference type="NCBI Taxonomy" id="39272"/>
    <lineage>
        <taxon>Eukaryota</taxon>
        <taxon>Metazoa</taxon>
        <taxon>Ecdysozoa</taxon>
        <taxon>Arthropoda</taxon>
        <taxon>Hexapoda</taxon>
        <taxon>Collembola</taxon>
        <taxon>Symphypleona</taxon>
        <taxon>Sminthuridae</taxon>
        <taxon>Allacma</taxon>
    </lineage>
</organism>
<feature type="domain" description="ABC transporter" evidence="12">
    <location>
        <begin position="553"/>
        <end position="787"/>
    </location>
</feature>
<evidence type="ECO:0000313" key="14">
    <source>
        <dbReference type="EMBL" id="CAG7836369.1"/>
    </source>
</evidence>
<feature type="transmembrane region" description="Helical" evidence="10">
    <location>
        <begin position="317"/>
        <end position="343"/>
    </location>
</feature>
<dbReference type="PANTHER" id="PTHR24223">
    <property type="entry name" value="ATP-BINDING CASSETTE SUB-FAMILY C"/>
    <property type="match status" value="1"/>
</dbReference>
<dbReference type="InterPro" id="IPR050173">
    <property type="entry name" value="ABC_transporter_C-like"/>
</dbReference>
<feature type="chain" id="PRO_5035317550" description="Multidrug resistance-associated protein 1" evidence="11">
    <location>
        <begin position="19"/>
        <end position="794"/>
    </location>
</feature>
<keyword evidence="4 10" id="KW-0812">Transmembrane</keyword>
<dbReference type="InterPro" id="IPR003439">
    <property type="entry name" value="ABC_transporter-like_ATP-bd"/>
</dbReference>
<keyword evidence="3" id="KW-0813">Transport</keyword>
<protein>
    <recommendedName>
        <fullName evidence="16">Multidrug resistance-associated protein 1</fullName>
    </recommendedName>
</protein>
<dbReference type="Pfam" id="PF00005">
    <property type="entry name" value="ABC_tran"/>
    <property type="match status" value="2"/>
</dbReference>
<evidence type="ECO:0000256" key="7">
    <source>
        <dbReference type="ARBA" id="ARBA00022840"/>
    </source>
</evidence>
<keyword evidence="11" id="KW-0732">Signal</keyword>
<dbReference type="SMART" id="SM00382">
    <property type="entry name" value="AAA"/>
    <property type="match status" value="1"/>
</dbReference>
<feature type="domain" description="ABC transmembrane type-1" evidence="13">
    <location>
        <begin position="277"/>
        <end position="520"/>
    </location>
</feature>
<feature type="transmembrane region" description="Helical" evidence="10">
    <location>
        <begin position="402"/>
        <end position="430"/>
    </location>
</feature>
<dbReference type="GO" id="GO:0140359">
    <property type="term" value="F:ABC-type transporter activity"/>
    <property type="evidence" value="ECO:0007669"/>
    <property type="project" value="InterPro"/>
</dbReference>
<dbReference type="Proteomes" id="UP000708208">
    <property type="component" value="Unassembled WGS sequence"/>
</dbReference>
<evidence type="ECO:0000259" key="12">
    <source>
        <dbReference type="PROSITE" id="PS50893"/>
    </source>
</evidence>
<dbReference type="FunFam" id="1.20.1560.10:FF:000010">
    <property type="entry name" value="Multidrug resistance-associated ABC transporter"/>
    <property type="match status" value="1"/>
</dbReference>
<feature type="transmembrane region" description="Helical" evidence="10">
    <location>
        <begin position="500"/>
        <end position="520"/>
    </location>
</feature>
<comment type="caution">
    <text evidence="14">The sequence shown here is derived from an EMBL/GenBank/DDBJ whole genome shotgun (WGS) entry which is preliminary data.</text>
</comment>
<name>A0A8J2PWX8_9HEXA</name>
<evidence type="ECO:0000256" key="6">
    <source>
        <dbReference type="ARBA" id="ARBA00022741"/>
    </source>
</evidence>
<dbReference type="InterPro" id="IPR011527">
    <property type="entry name" value="ABC1_TM_dom"/>
</dbReference>
<dbReference type="CDD" id="cd03244">
    <property type="entry name" value="ABCC_MRP_domain2"/>
    <property type="match status" value="1"/>
</dbReference>
<keyword evidence="5" id="KW-0677">Repeat</keyword>
<dbReference type="PROSITE" id="PS50893">
    <property type="entry name" value="ABC_TRANSPORTER_2"/>
    <property type="match status" value="1"/>
</dbReference>
<feature type="transmembrane region" description="Helical" evidence="10">
    <location>
        <begin position="276"/>
        <end position="297"/>
    </location>
</feature>
<dbReference type="InterPro" id="IPR003593">
    <property type="entry name" value="AAA+_ATPase"/>
</dbReference>
<evidence type="ECO:0000313" key="15">
    <source>
        <dbReference type="Proteomes" id="UP000708208"/>
    </source>
</evidence>
<accession>A0A8J2PWX8</accession>
<keyword evidence="9 10" id="KW-0472">Membrane</keyword>
<evidence type="ECO:0000256" key="9">
    <source>
        <dbReference type="ARBA" id="ARBA00023136"/>
    </source>
</evidence>
<gene>
    <name evidence="14" type="ORF">AFUS01_LOCUS45622</name>
</gene>
<keyword evidence="8 10" id="KW-1133">Transmembrane helix</keyword>
<keyword evidence="6" id="KW-0547">Nucleotide-binding</keyword>
<dbReference type="Pfam" id="PF00664">
    <property type="entry name" value="ABC_membrane"/>
    <property type="match status" value="1"/>
</dbReference>
<feature type="signal peptide" evidence="11">
    <location>
        <begin position="1"/>
        <end position="18"/>
    </location>
</feature>
<dbReference type="OrthoDB" id="6500128at2759"/>
<evidence type="ECO:0000256" key="5">
    <source>
        <dbReference type="ARBA" id="ARBA00022737"/>
    </source>
</evidence>
<dbReference type="GO" id="GO:0005774">
    <property type="term" value="C:vacuolar membrane"/>
    <property type="evidence" value="ECO:0007669"/>
    <property type="project" value="UniProtKB-SubCell"/>
</dbReference>
<dbReference type="FunFam" id="3.40.50.300:FF:000074">
    <property type="entry name" value="Multidrug resistance-associated protein 5 isoform 1"/>
    <property type="match status" value="1"/>
</dbReference>
<dbReference type="GO" id="GO:0005524">
    <property type="term" value="F:ATP binding"/>
    <property type="evidence" value="ECO:0007669"/>
    <property type="project" value="UniProtKB-KW"/>
</dbReference>
<keyword evidence="15" id="KW-1185">Reference proteome</keyword>
<keyword evidence="7" id="KW-0067">ATP-binding</keyword>
<evidence type="ECO:0000256" key="1">
    <source>
        <dbReference type="ARBA" id="ARBA00004128"/>
    </source>
</evidence>
<dbReference type="EMBL" id="CAJVCH010570999">
    <property type="protein sequence ID" value="CAG7836369.1"/>
    <property type="molecule type" value="Genomic_DNA"/>
</dbReference>
<comment type="subcellular location">
    <subcellularLocation>
        <location evidence="1">Vacuole membrane</location>
        <topology evidence="1">Multi-pass membrane protein</topology>
    </subcellularLocation>
</comment>
<evidence type="ECO:0000259" key="13">
    <source>
        <dbReference type="PROSITE" id="PS50929"/>
    </source>
</evidence>
<dbReference type="PROSITE" id="PS50929">
    <property type="entry name" value="ABC_TM1F"/>
    <property type="match status" value="1"/>
</dbReference>
<proteinExistence type="inferred from homology"/>
<evidence type="ECO:0000256" key="4">
    <source>
        <dbReference type="ARBA" id="ARBA00022692"/>
    </source>
</evidence>
<reference evidence="14" key="1">
    <citation type="submission" date="2021-06" db="EMBL/GenBank/DDBJ databases">
        <authorList>
            <person name="Hodson N. C."/>
            <person name="Mongue J. A."/>
            <person name="Jaron S. K."/>
        </authorList>
    </citation>
    <scope>NUCLEOTIDE SEQUENCE</scope>
</reference>
<dbReference type="CDD" id="cd18603">
    <property type="entry name" value="ABC_6TM_MRP1_2_3_6_D2_like"/>
    <property type="match status" value="1"/>
</dbReference>
<dbReference type="InterPro" id="IPR017871">
    <property type="entry name" value="ABC_transporter-like_CS"/>
</dbReference>
<evidence type="ECO:0000256" key="3">
    <source>
        <dbReference type="ARBA" id="ARBA00022448"/>
    </source>
</evidence>
<dbReference type="AlphaFoldDB" id="A0A8J2PWX8"/>
<evidence type="ECO:0008006" key="16">
    <source>
        <dbReference type="Google" id="ProtNLM"/>
    </source>
</evidence>
<sequence>MSKPLTMFPMVIVYGVQAVVSLTRLSKFMNSEEIDFEAVSHDPQDGDPIVIENGSFTWEDPKANALQHVNLRDVLIQLGRYNKVIDACCLNPDLDIFPGRDKIEIGEKGINLSGGQKQRVSVARAAYNSAGIYLFDDPLSAVDAHVGKDMFDNVFVLKNGRITEIGTYKELVYRQGEFSEFLSQYMNSDSNESEALSQDIMGLRVRRLTSVTSECSQCSEPSAENDKSGAKALLNAKSSNEIPEAQKLIGQEFKETTSVPWRLYYKYFQAAGWTRIIISLAAYAFYQAFAVSANYWLSVWSETGTVNGTQLNQGYNIGVYAALGLGQSVLFYAATTLLCLAILRASATFHLKMLYSVLRAPMSFFDTTPTGRILNRFSKDVDVLDNLISFILRNWFSTLTSVLGTFFIIVYNLPILVAVIVPLSVFYYLIQKFYIPTSRQVKRLESVTRSPIYSNFSEAINGASTIRAFGQRDRFVMDCQTKIDSNLECVYPGIVSNRWLSIRLETVGSIFVFFTALFAVMKRLEEYCETPQEAPWKSAVRKPATVWPSFGSVQFDCYQTRYRDGLDLVLKSVTFEIQAGEKVGVVGRTGAGKSSLTLALFRLIEGTGGSIVIDGENISKIGLHDLRTKLTIIPQDPVLFSGTLRFNLDPFETYDDHSIWKALELAHLNTFVKSLPTELNHSISEGGENLSVGQKQLVCLARALLRKSKILVLDEATAAVDLETDDLIQQTIRSEFKDSTVITIAHRINTIMDSTRILVLDNGFVREYDSPTKLLQDTNSLFYQMAKDAGVVSS</sequence>
<dbReference type="PROSITE" id="PS00211">
    <property type="entry name" value="ABC_TRANSPORTER_1"/>
    <property type="match status" value="2"/>
</dbReference>
<dbReference type="PANTHER" id="PTHR24223:SF443">
    <property type="entry name" value="MULTIDRUG-RESISTANCE LIKE PROTEIN 1, ISOFORM I"/>
    <property type="match status" value="1"/>
</dbReference>
<dbReference type="GO" id="GO:0016887">
    <property type="term" value="F:ATP hydrolysis activity"/>
    <property type="evidence" value="ECO:0007669"/>
    <property type="project" value="InterPro"/>
</dbReference>
<evidence type="ECO:0000256" key="11">
    <source>
        <dbReference type="SAM" id="SignalP"/>
    </source>
</evidence>
<comment type="similarity">
    <text evidence="2">Belongs to the ABC transporter superfamily. ABCC family. Conjugate transporter (TC 3.A.1.208) subfamily.</text>
</comment>
<evidence type="ECO:0000256" key="10">
    <source>
        <dbReference type="SAM" id="Phobius"/>
    </source>
</evidence>